<accession>A0AAE1Z795</accession>
<dbReference type="AlphaFoldDB" id="A0AAE1Z795"/>
<reference evidence="1" key="1">
    <citation type="submission" date="2022-04" db="EMBL/GenBank/DDBJ databases">
        <authorList>
            <person name="Xu L."/>
            <person name="Lv Z."/>
        </authorList>
    </citation>
    <scope>NUCLEOTIDE SEQUENCE</scope>
    <source>
        <strain evidence="1">LV_2022a</strain>
    </source>
</reference>
<keyword evidence="2" id="KW-1185">Reference proteome</keyword>
<dbReference type="EMBL" id="JALJAT010000006">
    <property type="protein sequence ID" value="KAK4468420.1"/>
    <property type="molecule type" value="Genomic_DNA"/>
</dbReference>
<organism evidence="1 2">
    <name type="scientific">Schistosoma mekongi</name>
    <name type="common">Parasitic worm</name>
    <dbReference type="NCBI Taxonomy" id="38744"/>
    <lineage>
        <taxon>Eukaryota</taxon>
        <taxon>Metazoa</taxon>
        <taxon>Spiralia</taxon>
        <taxon>Lophotrochozoa</taxon>
        <taxon>Platyhelminthes</taxon>
        <taxon>Trematoda</taxon>
        <taxon>Digenea</taxon>
        <taxon>Strigeidida</taxon>
        <taxon>Schistosomatoidea</taxon>
        <taxon>Schistosomatidae</taxon>
        <taxon>Schistosoma</taxon>
    </lineage>
</organism>
<dbReference type="Proteomes" id="UP001292079">
    <property type="component" value="Unassembled WGS sequence"/>
</dbReference>
<reference evidence="1" key="2">
    <citation type="journal article" date="2023" name="Infect Dis Poverty">
        <title>Chromosome-scale genome of the human blood fluke Schistosoma mekongi and its implications for public health.</title>
        <authorList>
            <person name="Zhou M."/>
            <person name="Xu L."/>
            <person name="Xu D."/>
            <person name="Chen W."/>
            <person name="Khan J."/>
            <person name="Hu Y."/>
            <person name="Huang H."/>
            <person name="Wei H."/>
            <person name="Zhang Y."/>
            <person name="Chusongsang P."/>
            <person name="Tanasarnprasert K."/>
            <person name="Hu X."/>
            <person name="Limpanont Y."/>
            <person name="Lv Z."/>
        </authorList>
    </citation>
    <scope>NUCLEOTIDE SEQUENCE</scope>
    <source>
        <strain evidence="1">LV_2022a</strain>
    </source>
</reference>
<sequence>MANPLYEVLESYESENVKKASVRASVWIGYRDECMIFDEILEQAGDFFAEHFGSKDCNKYPTVVEIKPSGGPACESLFTLYRRLSDNQFNVKSCNDSTHIFKTEWPNFPVYIRRFHLKSVTQDEFIDETMHFIEDLSKMNLNFIPEPYYWVIYDPSLMANEDGNAEIWVKLN</sequence>
<comment type="caution">
    <text evidence="1">The sequence shown here is derived from an EMBL/GenBank/DDBJ whole genome shotgun (WGS) entry which is preliminary data.</text>
</comment>
<evidence type="ECO:0000313" key="2">
    <source>
        <dbReference type="Proteomes" id="UP001292079"/>
    </source>
</evidence>
<protein>
    <submittedName>
        <fullName evidence="1">Uncharacterized protein</fullName>
    </submittedName>
</protein>
<dbReference type="Gene3D" id="3.20.80.10">
    <property type="entry name" value="Regulatory factor, effector binding domain"/>
    <property type="match status" value="1"/>
</dbReference>
<name>A0AAE1Z795_SCHME</name>
<evidence type="ECO:0000313" key="1">
    <source>
        <dbReference type="EMBL" id="KAK4468420.1"/>
    </source>
</evidence>
<proteinExistence type="predicted"/>
<dbReference type="InterPro" id="IPR011256">
    <property type="entry name" value="Reg_factor_effector_dom_sf"/>
</dbReference>
<gene>
    <name evidence="1" type="ORF">MN116_007628</name>
</gene>
<dbReference type="SUPFAM" id="SSF55136">
    <property type="entry name" value="Probable bacterial effector-binding domain"/>
    <property type="match status" value="1"/>
</dbReference>